<keyword evidence="2" id="KW-1185">Reference proteome</keyword>
<evidence type="ECO:0000313" key="2">
    <source>
        <dbReference type="Proteomes" id="UP000186601"/>
    </source>
</evidence>
<organism evidence="1 2">
    <name type="scientific">Hermanssonia centrifuga</name>
    <dbReference type="NCBI Taxonomy" id="98765"/>
    <lineage>
        <taxon>Eukaryota</taxon>
        <taxon>Fungi</taxon>
        <taxon>Dikarya</taxon>
        <taxon>Basidiomycota</taxon>
        <taxon>Agaricomycotina</taxon>
        <taxon>Agaricomycetes</taxon>
        <taxon>Polyporales</taxon>
        <taxon>Meruliaceae</taxon>
        <taxon>Hermanssonia</taxon>
    </lineage>
</organism>
<dbReference type="EMBL" id="MLYV02000267">
    <property type="protein sequence ID" value="PSS22695.1"/>
    <property type="molecule type" value="Genomic_DNA"/>
</dbReference>
<dbReference type="Proteomes" id="UP000186601">
    <property type="component" value="Unassembled WGS sequence"/>
</dbReference>
<comment type="caution">
    <text evidence="1">The sequence shown here is derived from an EMBL/GenBank/DDBJ whole genome shotgun (WGS) entry which is preliminary data.</text>
</comment>
<name>A0A2R6R7E8_9APHY</name>
<sequence length="60" mass="6735">MEGLEEAANFQAEHLQNLRSFLGPQSDQPAQNIKRDSTITFKNPKAEKFFVDGTKLPDGE</sequence>
<dbReference type="AlphaFoldDB" id="A0A2R6R7E8"/>
<accession>A0A2R6R7E8</accession>
<evidence type="ECO:0000313" key="1">
    <source>
        <dbReference type="EMBL" id="PSS22695.1"/>
    </source>
</evidence>
<protein>
    <submittedName>
        <fullName evidence="1">Uncharacterized protein</fullName>
    </submittedName>
</protein>
<proteinExistence type="predicted"/>
<gene>
    <name evidence="1" type="ORF">PHLCEN_2v2992</name>
</gene>
<reference evidence="1 2" key="1">
    <citation type="submission" date="2018-02" db="EMBL/GenBank/DDBJ databases">
        <title>Genome sequence of the basidiomycete white-rot fungus Phlebia centrifuga.</title>
        <authorList>
            <person name="Granchi Z."/>
            <person name="Peng M."/>
            <person name="de Vries R.P."/>
            <person name="Hilden K."/>
            <person name="Makela M.R."/>
            <person name="Grigoriev I."/>
            <person name="Riley R."/>
        </authorList>
    </citation>
    <scope>NUCLEOTIDE SEQUENCE [LARGE SCALE GENOMIC DNA]</scope>
    <source>
        <strain evidence="1 2">FBCC195</strain>
    </source>
</reference>
<dbReference type="OrthoDB" id="3247385at2759"/>